<proteinExistence type="predicted"/>
<evidence type="ECO:0000313" key="2">
    <source>
        <dbReference type="Proteomes" id="UP001580430"/>
    </source>
</evidence>
<comment type="caution">
    <text evidence="1">The sequence shown here is derived from an EMBL/GenBank/DDBJ whole genome shotgun (WGS) entry which is preliminary data.</text>
</comment>
<keyword evidence="2" id="KW-1185">Reference proteome</keyword>
<reference evidence="1 2" key="1">
    <citation type="submission" date="2024-09" db="EMBL/GenBank/DDBJ databases">
        <title>Paenibacillus zeirhizospherea sp. nov., isolated from surface of the maize (Zea mays) roots in a horticulture field, Hungary.</title>
        <authorList>
            <person name="Marton D."/>
            <person name="Farkas M."/>
            <person name="Bedics A."/>
            <person name="Toth E."/>
            <person name="Tancsics A."/>
            <person name="Boka K."/>
            <person name="Marati G."/>
            <person name="Kriszt B."/>
            <person name="Cserhati M."/>
        </authorList>
    </citation>
    <scope>NUCLEOTIDE SEQUENCE [LARGE SCALE GENOMIC DNA]</scope>
    <source>
        <strain evidence="1 2">JCM 18446</strain>
    </source>
</reference>
<evidence type="ECO:0000313" key="1">
    <source>
        <dbReference type="EMBL" id="MFB5759008.1"/>
    </source>
</evidence>
<gene>
    <name evidence="1" type="ORF">ACE5LO_01245</name>
</gene>
<dbReference type="Proteomes" id="UP001580430">
    <property type="component" value="Unassembled WGS sequence"/>
</dbReference>
<accession>A0ABV5BUQ0</accession>
<protein>
    <submittedName>
        <fullName evidence="1">Uncharacterized protein</fullName>
    </submittedName>
</protein>
<sequence length="162" mass="19532">MQHYHLFKKLKSDTWSWFSDEDSELWEKIRQEYDNEKWKQVMELLVNQNMNTGNKGLITKASYKLAMRIKDELGVDVFPAIVRIDYGSMPKMERFSWKMYSIIGDHMRNVYSNWPPKDLLPKKYEIESESFGSLDIELIRSLKSKNEKSKKRWVRKDGDERR</sequence>
<dbReference type="RefSeq" id="WP_375518260.1">
    <property type="nucleotide sequence ID" value="NZ_JBHIRY010000001.1"/>
</dbReference>
<dbReference type="EMBL" id="JBHIRY010000001">
    <property type="protein sequence ID" value="MFB5759008.1"/>
    <property type="molecule type" value="Genomic_DNA"/>
</dbReference>
<organism evidence="1 2">
    <name type="scientific">Paenibacillus medicaginis</name>
    <dbReference type="NCBI Taxonomy" id="1470560"/>
    <lineage>
        <taxon>Bacteria</taxon>
        <taxon>Bacillati</taxon>
        <taxon>Bacillota</taxon>
        <taxon>Bacilli</taxon>
        <taxon>Bacillales</taxon>
        <taxon>Paenibacillaceae</taxon>
        <taxon>Paenibacillus</taxon>
    </lineage>
</organism>
<name>A0ABV5BUQ0_9BACL</name>